<proteinExistence type="predicted"/>
<organism evidence="1">
    <name type="scientific">Arundo donax</name>
    <name type="common">Giant reed</name>
    <name type="synonym">Donax arundinaceus</name>
    <dbReference type="NCBI Taxonomy" id="35708"/>
    <lineage>
        <taxon>Eukaryota</taxon>
        <taxon>Viridiplantae</taxon>
        <taxon>Streptophyta</taxon>
        <taxon>Embryophyta</taxon>
        <taxon>Tracheophyta</taxon>
        <taxon>Spermatophyta</taxon>
        <taxon>Magnoliopsida</taxon>
        <taxon>Liliopsida</taxon>
        <taxon>Poales</taxon>
        <taxon>Poaceae</taxon>
        <taxon>PACMAD clade</taxon>
        <taxon>Arundinoideae</taxon>
        <taxon>Arundineae</taxon>
        <taxon>Arundo</taxon>
    </lineage>
</organism>
<protein>
    <submittedName>
        <fullName evidence="1">Uncharacterized protein</fullName>
    </submittedName>
</protein>
<evidence type="ECO:0000313" key="1">
    <source>
        <dbReference type="EMBL" id="JAD91007.1"/>
    </source>
</evidence>
<sequence>MFQCNVGDMHAFFVKIILLEAYRWKTIAGAQ</sequence>
<reference evidence="1" key="2">
    <citation type="journal article" date="2015" name="Data Brief">
        <title>Shoot transcriptome of the giant reed, Arundo donax.</title>
        <authorList>
            <person name="Barrero R.A."/>
            <person name="Guerrero F.D."/>
            <person name="Moolhuijzen P."/>
            <person name="Goolsby J.A."/>
            <person name="Tidwell J."/>
            <person name="Bellgard S.E."/>
            <person name="Bellgard M.I."/>
        </authorList>
    </citation>
    <scope>NUCLEOTIDE SEQUENCE</scope>
    <source>
        <tissue evidence="1">Shoot tissue taken approximately 20 cm above the soil surface</tissue>
    </source>
</reference>
<dbReference type="AlphaFoldDB" id="A0A0A9E4V3"/>
<reference evidence="1" key="1">
    <citation type="submission" date="2014-09" db="EMBL/GenBank/DDBJ databases">
        <authorList>
            <person name="Magalhaes I.L.F."/>
            <person name="Oliveira U."/>
            <person name="Santos F.R."/>
            <person name="Vidigal T.H.D.A."/>
            <person name="Brescovit A.D."/>
            <person name="Santos A.J."/>
        </authorList>
    </citation>
    <scope>NUCLEOTIDE SEQUENCE</scope>
    <source>
        <tissue evidence="1">Shoot tissue taken approximately 20 cm above the soil surface</tissue>
    </source>
</reference>
<dbReference type="EMBL" id="GBRH01206888">
    <property type="protein sequence ID" value="JAD91007.1"/>
    <property type="molecule type" value="Transcribed_RNA"/>
</dbReference>
<accession>A0A0A9E4V3</accession>
<name>A0A0A9E4V3_ARUDO</name>